<feature type="compositionally biased region" description="Basic and acidic residues" evidence="8">
    <location>
        <begin position="269"/>
        <end position="287"/>
    </location>
</feature>
<dbReference type="PANTHER" id="PTHR12707">
    <property type="entry name" value="PINN"/>
    <property type="match status" value="1"/>
</dbReference>
<dbReference type="EMBL" id="JAUEPP010000006">
    <property type="protein sequence ID" value="KAK3340741.1"/>
    <property type="molecule type" value="Genomic_DNA"/>
</dbReference>
<reference evidence="10" key="1">
    <citation type="journal article" date="2023" name="Mol. Phylogenet. Evol.">
        <title>Genome-scale phylogeny and comparative genomics of the fungal order Sordariales.</title>
        <authorList>
            <person name="Hensen N."/>
            <person name="Bonometti L."/>
            <person name="Westerberg I."/>
            <person name="Brannstrom I.O."/>
            <person name="Guillou S."/>
            <person name="Cros-Aarteil S."/>
            <person name="Calhoun S."/>
            <person name="Haridas S."/>
            <person name="Kuo A."/>
            <person name="Mondo S."/>
            <person name="Pangilinan J."/>
            <person name="Riley R."/>
            <person name="LaButti K."/>
            <person name="Andreopoulos B."/>
            <person name="Lipzen A."/>
            <person name="Chen C."/>
            <person name="Yan M."/>
            <person name="Daum C."/>
            <person name="Ng V."/>
            <person name="Clum A."/>
            <person name="Steindorff A."/>
            <person name="Ohm R.A."/>
            <person name="Martin F."/>
            <person name="Silar P."/>
            <person name="Natvig D.O."/>
            <person name="Lalanne C."/>
            <person name="Gautier V."/>
            <person name="Ament-Velasquez S.L."/>
            <person name="Kruys A."/>
            <person name="Hutchinson M.I."/>
            <person name="Powell A.J."/>
            <person name="Barry K."/>
            <person name="Miller A.N."/>
            <person name="Grigoriev I.V."/>
            <person name="Debuchy R."/>
            <person name="Gladieux P."/>
            <person name="Hiltunen Thoren M."/>
            <person name="Johannesson H."/>
        </authorList>
    </citation>
    <scope>NUCLEOTIDE SEQUENCE</scope>
    <source>
        <strain evidence="10">CBS 560.94</strain>
    </source>
</reference>
<comment type="subcellular location">
    <subcellularLocation>
        <location evidence="1">Nucleus</location>
    </subcellularLocation>
</comment>
<comment type="similarity">
    <text evidence="2">Belongs to the pinin family.</text>
</comment>
<reference evidence="10" key="2">
    <citation type="submission" date="2023-06" db="EMBL/GenBank/DDBJ databases">
        <authorList>
            <consortium name="Lawrence Berkeley National Laboratory"/>
            <person name="Haridas S."/>
            <person name="Hensen N."/>
            <person name="Bonometti L."/>
            <person name="Westerberg I."/>
            <person name="Brannstrom I.O."/>
            <person name="Guillou S."/>
            <person name="Cros-Aarteil S."/>
            <person name="Calhoun S."/>
            <person name="Kuo A."/>
            <person name="Mondo S."/>
            <person name="Pangilinan J."/>
            <person name="Riley R."/>
            <person name="Labutti K."/>
            <person name="Andreopoulos B."/>
            <person name="Lipzen A."/>
            <person name="Chen C."/>
            <person name="Yanf M."/>
            <person name="Daum C."/>
            <person name="Ng V."/>
            <person name="Clum A."/>
            <person name="Steindorff A."/>
            <person name="Ohm R."/>
            <person name="Martin F."/>
            <person name="Silar P."/>
            <person name="Natvig D."/>
            <person name="Lalanne C."/>
            <person name="Gautier V."/>
            <person name="Ament-Velasquez S.L."/>
            <person name="Kruys A."/>
            <person name="Hutchinson M.I."/>
            <person name="Powell A.J."/>
            <person name="Barry K."/>
            <person name="Miller A.N."/>
            <person name="Grigoriev I.V."/>
            <person name="Debuchy R."/>
            <person name="Gladieux P."/>
            <person name="Thoren M.H."/>
            <person name="Johannesson H."/>
        </authorList>
    </citation>
    <scope>NUCLEOTIDE SEQUENCE</scope>
    <source>
        <strain evidence="10">CBS 560.94</strain>
    </source>
</reference>
<feature type="region of interest" description="Disordered" evidence="8">
    <location>
        <begin position="1"/>
        <end position="191"/>
    </location>
</feature>
<accession>A0AAE0MPN1</accession>
<keyword evidence="6" id="KW-0508">mRNA splicing</keyword>
<evidence type="ECO:0000256" key="1">
    <source>
        <dbReference type="ARBA" id="ARBA00004123"/>
    </source>
</evidence>
<evidence type="ECO:0000313" key="10">
    <source>
        <dbReference type="EMBL" id="KAK3340741.1"/>
    </source>
</evidence>
<evidence type="ECO:0000256" key="6">
    <source>
        <dbReference type="ARBA" id="ARBA00023187"/>
    </source>
</evidence>
<dbReference type="RefSeq" id="XP_062679683.1">
    <property type="nucleotide sequence ID" value="XM_062822729.1"/>
</dbReference>
<protein>
    <submittedName>
        <fullName evidence="10">Pinin/SDK/memA/ protein conserved region-domain-containing protein</fullName>
    </submittedName>
</protein>
<feature type="compositionally biased region" description="Basic and acidic residues" evidence="8">
    <location>
        <begin position="34"/>
        <end position="62"/>
    </location>
</feature>
<feature type="region of interest" description="Disordered" evidence="8">
    <location>
        <begin position="269"/>
        <end position="384"/>
    </location>
</feature>
<keyword evidence="4" id="KW-0805">Transcription regulation</keyword>
<evidence type="ECO:0000259" key="9">
    <source>
        <dbReference type="Pfam" id="PF04696"/>
    </source>
</evidence>
<comment type="caution">
    <text evidence="10">The sequence shown here is derived from an EMBL/GenBank/DDBJ whole genome shotgun (WGS) entry which is preliminary data.</text>
</comment>
<evidence type="ECO:0000256" key="8">
    <source>
        <dbReference type="SAM" id="MobiDB-lite"/>
    </source>
</evidence>
<dbReference type="Pfam" id="PF04696">
    <property type="entry name" value="Pinin_SDK_memA"/>
    <property type="match status" value="1"/>
</dbReference>
<feature type="compositionally biased region" description="Basic and acidic residues" evidence="8">
    <location>
        <begin position="134"/>
        <end position="145"/>
    </location>
</feature>
<feature type="compositionally biased region" description="Basic and acidic residues" evidence="8">
    <location>
        <begin position="75"/>
        <end position="101"/>
    </location>
</feature>
<dbReference type="Proteomes" id="UP001278500">
    <property type="component" value="Unassembled WGS sequence"/>
</dbReference>
<sequence>MSSEQMMETEDLASQKRKASASPSPEDGVAAKRTKLEDENGQDKISETVEGEAKPETGKTEEPVNDSTGEPAGTTREDHASLHTKDDDHAMENEAVARADETTVQSPATTRRESDAQKEQAAPPSRKAPLSPEQTRKNVSLEEKKRGRRLFGGLLNTLSQTTPNNSQQKRRKEIERRQQERVQQQRVEDDRRRTDLLAERRRFRDAKQVDFEERMMHRRHEKMLILAHSLRTVSEPVVYYKPWELTKEQEGIIDEQIREAEETIAKEVRQFELKHGRPPKTETKVQSKSEIQPPPSTGDDEDVRKEQDTVGEQPNKSSEDANHGAVPSLPSDGMPPPAAAAAVPLSTSTGDDKGVTAASIDTTTHDQDHDGDEMIQDGEDMVIY</sequence>
<evidence type="ECO:0000313" key="11">
    <source>
        <dbReference type="Proteomes" id="UP001278500"/>
    </source>
</evidence>
<dbReference type="GeneID" id="87859883"/>
<name>A0AAE0MPN1_9PEZI</name>
<dbReference type="GO" id="GO:0008380">
    <property type="term" value="P:RNA splicing"/>
    <property type="evidence" value="ECO:0007669"/>
    <property type="project" value="UniProtKB-KW"/>
</dbReference>
<evidence type="ECO:0000256" key="2">
    <source>
        <dbReference type="ARBA" id="ARBA00010386"/>
    </source>
</evidence>
<dbReference type="PANTHER" id="PTHR12707:SF0">
    <property type="entry name" value="PININ"/>
    <property type="match status" value="1"/>
</dbReference>
<feature type="compositionally biased region" description="Polar residues" evidence="8">
    <location>
        <begin position="156"/>
        <end position="166"/>
    </location>
</feature>
<keyword evidence="5" id="KW-0804">Transcription</keyword>
<keyword evidence="3" id="KW-0507">mRNA processing</keyword>
<evidence type="ECO:0000256" key="4">
    <source>
        <dbReference type="ARBA" id="ARBA00023015"/>
    </source>
</evidence>
<evidence type="ECO:0000256" key="5">
    <source>
        <dbReference type="ARBA" id="ARBA00023163"/>
    </source>
</evidence>
<evidence type="ECO:0000256" key="7">
    <source>
        <dbReference type="ARBA" id="ARBA00023242"/>
    </source>
</evidence>
<proteinExistence type="inferred from homology"/>
<dbReference type="AlphaFoldDB" id="A0AAE0MPN1"/>
<keyword evidence="7" id="KW-0539">Nucleus</keyword>
<dbReference type="GO" id="GO:0006397">
    <property type="term" value="P:mRNA processing"/>
    <property type="evidence" value="ECO:0007669"/>
    <property type="project" value="UniProtKB-KW"/>
</dbReference>
<dbReference type="InterPro" id="IPR039853">
    <property type="entry name" value="Pinin"/>
</dbReference>
<evidence type="ECO:0000256" key="3">
    <source>
        <dbReference type="ARBA" id="ARBA00022664"/>
    </source>
</evidence>
<dbReference type="InterPro" id="IPR006786">
    <property type="entry name" value="Pinin_SDK_MemA"/>
</dbReference>
<gene>
    <name evidence="10" type="ORF">B0H65DRAFT_269187</name>
</gene>
<keyword evidence="11" id="KW-1185">Reference proteome</keyword>
<organism evidence="10 11">
    <name type="scientific">Neurospora tetraspora</name>
    <dbReference type="NCBI Taxonomy" id="94610"/>
    <lineage>
        <taxon>Eukaryota</taxon>
        <taxon>Fungi</taxon>
        <taxon>Dikarya</taxon>
        <taxon>Ascomycota</taxon>
        <taxon>Pezizomycotina</taxon>
        <taxon>Sordariomycetes</taxon>
        <taxon>Sordariomycetidae</taxon>
        <taxon>Sordariales</taxon>
        <taxon>Sordariaceae</taxon>
        <taxon>Neurospora</taxon>
    </lineage>
</organism>
<feature type="compositionally biased region" description="Acidic residues" evidence="8">
    <location>
        <begin position="369"/>
        <end position="384"/>
    </location>
</feature>
<dbReference type="GO" id="GO:0071013">
    <property type="term" value="C:catalytic step 2 spliceosome"/>
    <property type="evidence" value="ECO:0007669"/>
    <property type="project" value="TreeGrafter"/>
</dbReference>
<feature type="domain" description="Pinin/SDK/MemA protein" evidence="9">
    <location>
        <begin position="142"/>
        <end position="257"/>
    </location>
</feature>